<dbReference type="Pfam" id="PF00733">
    <property type="entry name" value="Asn_synthase"/>
    <property type="match status" value="1"/>
</dbReference>
<keyword evidence="6 8" id="KW-0315">Glutamine amidotransferase</keyword>
<keyword evidence="5 9" id="KW-0067">ATP-binding</keyword>
<evidence type="ECO:0000259" key="11">
    <source>
        <dbReference type="PROSITE" id="PS51278"/>
    </source>
</evidence>
<dbReference type="InterPro" id="IPR001962">
    <property type="entry name" value="Asn_synthase"/>
</dbReference>
<comment type="pathway">
    <text evidence="1">Amino-acid biosynthesis; L-asparagine biosynthesis; L-asparagine from L-aspartate (L-Gln route): step 1/1.</text>
</comment>
<feature type="binding site" evidence="9">
    <location>
        <position position="300"/>
    </location>
    <ligand>
        <name>ATP</name>
        <dbReference type="ChEBI" id="CHEBI:30616"/>
    </ligand>
</feature>
<evidence type="ECO:0000256" key="4">
    <source>
        <dbReference type="ARBA" id="ARBA00022741"/>
    </source>
</evidence>
<dbReference type="CDD" id="cd00712">
    <property type="entry name" value="AsnB"/>
    <property type="match status" value="1"/>
</dbReference>
<evidence type="ECO:0000256" key="10">
    <source>
        <dbReference type="PIRSR" id="PIRSR001589-3"/>
    </source>
</evidence>
<comment type="catalytic activity">
    <reaction evidence="7">
        <text>L-aspartate + L-glutamine + ATP + H2O = L-asparagine + L-glutamate + AMP + diphosphate + H(+)</text>
        <dbReference type="Rhea" id="RHEA:12228"/>
        <dbReference type="ChEBI" id="CHEBI:15377"/>
        <dbReference type="ChEBI" id="CHEBI:15378"/>
        <dbReference type="ChEBI" id="CHEBI:29985"/>
        <dbReference type="ChEBI" id="CHEBI:29991"/>
        <dbReference type="ChEBI" id="CHEBI:30616"/>
        <dbReference type="ChEBI" id="CHEBI:33019"/>
        <dbReference type="ChEBI" id="CHEBI:58048"/>
        <dbReference type="ChEBI" id="CHEBI:58359"/>
        <dbReference type="ChEBI" id="CHEBI:456215"/>
        <dbReference type="EC" id="6.3.5.4"/>
    </reaction>
</comment>
<name>A0AB72UEG9_9PROT</name>
<feature type="binding site" evidence="9">
    <location>
        <begin position="373"/>
        <end position="374"/>
    </location>
    <ligand>
        <name>ATP</name>
        <dbReference type="ChEBI" id="CHEBI:30616"/>
    </ligand>
</feature>
<dbReference type="SUPFAM" id="SSF52402">
    <property type="entry name" value="Adenine nucleotide alpha hydrolases-like"/>
    <property type="match status" value="1"/>
</dbReference>
<dbReference type="GeneID" id="31928215"/>
<evidence type="ECO:0000256" key="9">
    <source>
        <dbReference type="PIRSR" id="PIRSR001589-2"/>
    </source>
</evidence>
<dbReference type="KEGG" id="txi:TH3_12685"/>
<evidence type="ECO:0000256" key="7">
    <source>
        <dbReference type="ARBA" id="ARBA00048741"/>
    </source>
</evidence>
<evidence type="ECO:0000256" key="5">
    <source>
        <dbReference type="ARBA" id="ARBA00022840"/>
    </source>
</evidence>
<sequence>MCGITGLWLGRNSDGDKLRNTITRMTDALLHRGPDGGDVWCDSDAGLALGQRRLAIIDLSDAGKQPMHSADGRYVMVYNGEVYNAEDLRAKLAGENVAWRGHSDSEVILECMARWGVRDTVKRLIGMFAIALWDKKTGRLTLVRDRLGVKPLYWSRFDGNIAFASELKALIGGNVISREVNRTALDAYLRFGYVPSGHSIYAHAKMLQPGHILEITGEGHVSEFAYWSVEDAVLSGQNHHWSGDDQSAIDALEDLLRDAVERRMIADVPLGAFLSGGIDSSTVVALMQSISDRPVKTYSIGFDHDAYNEAAFAGKVAKHLGTDHTELYVTAQDALDLVPRLSEIYDEPFFDSSSIPTSLISTLTRKEVTVALSGDGGDETFGGYNRYLWARQISNIAKNIPFFGASLVSKGLTALSPAQWDALIGLLPGKRGTAALGDKIHKVAPLLEIRDDLDRYQALLSLWNPDVLMADEPDKQRKKFRIPGEKFCRNRNLDHVSAMQVMDTMMYMVDDILTKVDRASMASSLEVRVPLIDHRVIEFGWRMPAHLKLDGSVGKVALRRILYKYVPRELIDRPKTGFGVPLAEWLRGPLKEWVGDLLARDALYSDFGLNREEVNKRFTEHLSGHRNWPHQLWTIAMLSDWQRRWLG</sequence>
<dbReference type="PIRSF" id="PIRSF001589">
    <property type="entry name" value="Asn_synthetase_glu-h"/>
    <property type="match status" value="1"/>
</dbReference>
<feature type="binding site" evidence="9">
    <location>
        <position position="104"/>
    </location>
    <ligand>
        <name>L-glutamine</name>
        <dbReference type="ChEBI" id="CHEBI:58359"/>
    </ligand>
</feature>
<dbReference type="GO" id="GO:0006529">
    <property type="term" value="P:asparagine biosynthetic process"/>
    <property type="evidence" value="ECO:0007669"/>
    <property type="project" value="UniProtKB-KW"/>
</dbReference>
<evidence type="ECO:0000256" key="2">
    <source>
        <dbReference type="ARBA" id="ARBA00005752"/>
    </source>
</evidence>
<dbReference type="GO" id="GO:0004066">
    <property type="term" value="F:asparagine synthase (glutamine-hydrolyzing) activity"/>
    <property type="evidence" value="ECO:0007669"/>
    <property type="project" value="UniProtKB-EC"/>
</dbReference>
<organism evidence="12 13">
    <name type="scientific">Thalassospira xiamenensis M-5 = DSM 17429</name>
    <dbReference type="NCBI Taxonomy" id="1123366"/>
    <lineage>
        <taxon>Bacteria</taxon>
        <taxon>Pseudomonadati</taxon>
        <taxon>Pseudomonadota</taxon>
        <taxon>Alphaproteobacteria</taxon>
        <taxon>Rhodospirillales</taxon>
        <taxon>Thalassospiraceae</taxon>
        <taxon>Thalassospira</taxon>
    </lineage>
</organism>
<dbReference type="InterPro" id="IPR014729">
    <property type="entry name" value="Rossmann-like_a/b/a_fold"/>
</dbReference>
<dbReference type="GO" id="GO:0005829">
    <property type="term" value="C:cytosol"/>
    <property type="evidence" value="ECO:0007669"/>
    <property type="project" value="TreeGrafter"/>
</dbReference>
<dbReference type="InterPro" id="IPR006426">
    <property type="entry name" value="Asn_synth_AEB"/>
</dbReference>
<dbReference type="Gene3D" id="3.40.50.620">
    <property type="entry name" value="HUPs"/>
    <property type="match status" value="1"/>
</dbReference>
<dbReference type="InterPro" id="IPR051786">
    <property type="entry name" value="ASN_synthetase/amidase"/>
</dbReference>
<evidence type="ECO:0000256" key="1">
    <source>
        <dbReference type="ARBA" id="ARBA00005187"/>
    </source>
</evidence>
<dbReference type="PROSITE" id="PS51278">
    <property type="entry name" value="GATASE_TYPE_2"/>
    <property type="match status" value="1"/>
</dbReference>
<protein>
    <recommendedName>
        <fullName evidence="3">asparagine synthase (glutamine-hydrolyzing)</fullName>
        <ecNumber evidence="3">6.3.5.4</ecNumber>
    </recommendedName>
</protein>
<comment type="similarity">
    <text evidence="2">Belongs to the asparagine synthetase family.</text>
</comment>
<evidence type="ECO:0000256" key="6">
    <source>
        <dbReference type="ARBA" id="ARBA00022962"/>
    </source>
</evidence>
<evidence type="ECO:0000313" key="13">
    <source>
        <dbReference type="Proteomes" id="UP000007127"/>
    </source>
</evidence>
<dbReference type="RefSeq" id="WP_007091415.1">
    <property type="nucleotide sequence ID" value="NZ_CP004388.1"/>
</dbReference>
<keyword evidence="4 9" id="KW-0547">Nucleotide-binding</keyword>
<dbReference type="SUPFAM" id="SSF56235">
    <property type="entry name" value="N-terminal nucleophile aminohydrolases (Ntn hydrolases)"/>
    <property type="match status" value="1"/>
</dbReference>
<dbReference type="EC" id="6.3.5.4" evidence="3"/>
<dbReference type="Pfam" id="PF13522">
    <property type="entry name" value="GATase_6"/>
    <property type="match status" value="1"/>
</dbReference>
<dbReference type="PANTHER" id="PTHR43284">
    <property type="entry name" value="ASPARAGINE SYNTHETASE (GLUTAMINE-HYDROLYZING)"/>
    <property type="match status" value="1"/>
</dbReference>
<feature type="site" description="Important for beta-aspartyl-AMP intermediate formation" evidence="10">
    <location>
        <position position="375"/>
    </location>
</feature>
<dbReference type="EMBL" id="CP004388">
    <property type="protein sequence ID" value="AJD52653.1"/>
    <property type="molecule type" value="Genomic_DNA"/>
</dbReference>
<proteinExistence type="inferred from homology"/>
<dbReference type="InterPro" id="IPR017932">
    <property type="entry name" value="GATase_2_dom"/>
</dbReference>
<feature type="domain" description="Glutamine amidotransferase type-2" evidence="11">
    <location>
        <begin position="2"/>
        <end position="218"/>
    </location>
</feature>
<evidence type="ECO:0000256" key="8">
    <source>
        <dbReference type="PIRSR" id="PIRSR001589-1"/>
    </source>
</evidence>
<accession>A0AB72UEG9</accession>
<dbReference type="InterPro" id="IPR029055">
    <property type="entry name" value="Ntn_hydrolases_N"/>
</dbReference>
<evidence type="ECO:0000256" key="3">
    <source>
        <dbReference type="ARBA" id="ARBA00012737"/>
    </source>
</evidence>
<reference evidence="12 13" key="1">
    <citation type="journal article" date="2012" name="J. Bacteriol.">
        <title>Genome sequence of Thalassospira xiamenensis type strain M-5.</title>
        <authorList>
            <person name="Lai Q."/>
            <person name="Shao Z."/>
        </authorList>
    </citation>
    <scope>NUCLEOTIDE SEQUENCE [LARGE SCALE GENOMIC DNA]</scope>
    <source>
        <strain evidence="12 13">M-5</strain>
    </source>
</reference>
<dbReference type="GO" id="GO:0005524">
    <property type="term" value="F:ATP binding"/>
    <property type="evidence" value="ECO:0007669"/>
    <property type="project" value="UniProtKB-KW"/>
</dbReference>
<keyword evidence="8" id="KW-0028">Amino-acid biosynthesis</keyword>
<dbReference type="PANTHER" id="PTHR43284:SF1">
    <property type="entry name" value="ASPARAGINE SYNTHETASE"/>
    <property type="match status" value="1"/>
</dbReference>
<feature type="active site" description="For GATase activity" evidence="8">
    <location>
        <position position="2"/>
    </location>
</feature>
<dbReference type="NCBIfam" id="TIGR01536">
    <property type="entry name" value="asn_synth_AEB"/>
    <property type="match status" value="1"/>
</dbReference>
<dbReference type="Proteomes" id="UP000007127">
    <property type="component" value="Chromosome"/>
</dbReference>
<gene>
    <name evidence="12" type="ORF">TH3_12685</name>
</gene>
<evidence type="ECO:0000313" key="12">
    <source>
        <dbReference type="EMBL" id="AJD52653.1"/>
    </source>
</evidence>
<keyword evidence="8" id="KW-0061">Asparagine biosynthesis</keyword>
<dbReference type="AlphaFoldDB" id="A0AB72UEG9"/>
<dbReference type="CDD" id="cd01991">
    <property type="entry name" value="Asn_synthase_B_C"/>
    <property type="match status" value="1"/>
</dbReference>
<dbReference type="InterPro" id="IPR033738">
    <property type="entry name" value="AsnB_N"/>
</dbReference>
<dbReference type="Gene3D" id="3.60.20.10">
    <property type="entry name" value="Glutamine Phosphoribosylpyrophosphate, subunit 1, domain 1"/>
    <property type="match status" value="1"/>
</dbReference>